<dbReference type="PANTHER" id="PTHR37610:SF75">
    <property type="entry name" value="RETROTRANSPOSON COPIA-LIKE N-TERMINAL DOMAIN-CONTAINING PROTEIN"/>
    <property type="match status" value="1"/>
</dbReference>
<feature type="compositionally biased region" description="Polar residues" evidence="1">
    <location>
        <begin position="1"/>
        <end position="28"/>
    </location>
</feature>
<feature type="region of interest" description="Disordered" evidence="1">
    <location>
        <begin position="1"/>
        <end position="43"/>
    </location>
</feature>
<name>A0A9D5B3G8_PEA</name>
<dbReference type="EMBL" id="JAMSHJ010000003">
    <property type="protein sequence ID" value="KAI5432428.1"/>
    <property type="molecule type" value="Genomic_DNA"/>
</dbReference>
<accession>A0A9D5B3G8</accession>
<dbReference type="Gramene" id="Psat03G0624300-T1">
    <property type="protein sequence ID" value="KAI5432428.1"/>
    <property type="gene ID" value="KIW84_036243"/>
</dbReference>
<reference evidence="2 3" key="1">
    <citation type="journal article" date="2022" name="Nat. Genet.">
        <title>Improved pea reference genome and pan-genome highlight genomic features and evolutionary characteristics.</title>
        <authorList>
            <person name="Yang T."/>
            <person name="Liu R."/>
            <person name="Luo Y."/>
            <person name="Hu S."/>
            <person name="Wang D."/>
            <person name="Wang C."/>
            <person name="Pandey M.K."/>
            <person name="Ge S."/>
            <person name="Xu Q."/>
            <person name="Li N."/>
            <person name="Li G."/>
            <person name="Huang Y."/>
            <person name="Saxena R.K."/>
            <person name="Ji Y."/>
            <person name="Li M."/>
            <person name="Yan X."/>
            <person name="He Y."/>
            <person name="Liu Y."/>
            <person name="Wang X."/>
            <person name="Xiang C."/>
            <person name="Varshney R.K."/>
            <person name="Ding H."/>
            <person name="Gao S."/>
            <person name="Zong X."/>
        </authorList>
    </citation>
    <scope>NUCLEOTIDE SEQUENCE [LARGE SCALE GENOMIC DNA]</scope>
    <source>
        <strain evidence="2 3">cv. Zhongwan 6</strain>
    </source>
</reference>
<evidence type="ECO:0000313" key="2">
    <source>
        <dbReference type="EMBL" id="KAI5432428.1"/>
    </source>
</evidence>
<dbReference type="AlphaFoldDB" id="A0A9D5B3G8"/>
<organism evidence="2 3">
    <name type="scientific">Pisum sativum</name>
    <name type="common">Garden pea</name>
    <name type="synonym">Lathyrus oleraceus</name>
    <dbReference type="NCBI Taxonomy" id="3888"/>
    <lineage>
        <taxon>Eukaryota</taxon>
        <taxon>Viridiplantae</taxon>
        <taxon>Streptophyta</taxon>
        <taxon>Embryophyta</taxon>
        <taxon>Tracheophyta</taxon>
        <taxon>Spermatophyta</taxon>
        <taxon>Magnoliopsida</taxon>
        <taxon>eudicotyledons</taxon>
        <taxon>Gunneridae</taxon>
        <taxon>Pentapetalae</taxon>
        <taxon>rosids</taxon>
        <taxon>fabids</taxon>
        <taxon>Fabales</taxon>
        <taxon>Fabaceae</taxon>
        <taxon>Papilionoideae</taxon>
        <taxon>50 kb inversion clade</taxon>
        <taxon>NPAAA clade</taxon>
        <taxon>Hologalegina</taxon>
        <taxon>IRL clade</taxon>
        <taxon>Fabeae</taxon>
        <taxon>Lathyrus</taxon>
    </lineage>
</organism>
<dbReference type="Proteomes" id="UP001058974">
    <property type="component" value="Chromosome 3"/>
</dbReference>
<sequence length="243" mass="26935">MANNNNRWPSPSQAYTGSNHGDQPQSESGFDRGNGGGRGNGVYEELPVVINNGSNDGNNGNRNEIIFGDGYSNIGGEVAEPVTGDPRYKQWKSENSLIIVWLVSSMETGIGDRSVTAYYNELLTLWQELDLYYDDNWRCTEDNVLFLKRQGNDRVFMFRVGLNKDLDESYDLVNILMSCLNVGCLWLVFCKSCAYGIDCWIRLSLATTGESNKLLLKQGLMMAASRCLNVLSVVLAAVVIIGC</sequence>
<gene>
    <name evidence="2" type="ORF">KIW84_036243</name>
</gene>
<protein>
    <submittedName>
        <fullName evidence="2">Uncharacterized protein</fullName>
    </submittedName>
</protein>
<evidence type="ECO:0000313" key="3">
    <source>
        <dbReference type="Proteomes" id="UP001058974"/>
    </source>
</evidence>
<dbReference type="PANTHER" id="PTHR37610">
    <property type="entry name" value="CCHC-TYPE DOMAIN-CONTAINING PROTEIN"/>
    <property type="match status" value="1"/>
</dbReference>
<evidence type="ECO:0000256" key="1">
    <source>
        <dbReference type="SAM" id="MobiDB-lite"/>
    </source>
</evidence>
<comment type="caution">
    <text evidence="2">The sequence shown here is derived from an EMBL/GenBank/DDBJ whole genome shotgun (WGS) entry which is preliminary data.</text>
</comment>
<keyword evidence="3" id="KW-1185">Reference proteome</keyword>
<proteinExistence type="predicted"/>